<dbReference type="AlphaFoldDB" id="A0A1X7MUB3"/>
<dbReference type="Proteomes" id="UP000193711">
    <property type="component" value="Unassembled WGS sequence"/>
</dbReference>
<feature type="transmembrane region" description="Helical" evidence="1">
    <location>
        <begin position="14"/>
        <end position="35"/>
    </location>
</feature>
<accession>A0A1X7MUB3</accession>
<name>A0A1X7MUB3_9MICO</name>
<dbReference type="InterPro" id="IPR045393">
    <property type="entry name" value="DUF6518"/>
</dbReference>
<feature type="transmembrane region" description="Helical" evidence="1">
    <location>
        <begin position="185"/>
        <end position="207"/>
    </location>
</feature>
<evidence type="ECO:0000256" key="1">
    <source>
        <dbReference type="SAM" id="Phobius"/>
    </source>
</evidence>
<dbReference type="OrthoDB" id="3430853at2"/>
<keyword evidence="1" id="KW-0472">Membrane</keyword>
<dbReference type="EMBL" id="FXBM01000001">
    <property type="protein sequence ID" value="SMH28237.1"/>
    <property type="molecule type" value="Genomic_DNA"/>
</dbReference>
<keyword evidence="1" id="KW-1133">Transmembrane helix</keyword>
<dbReference type="Pfam" id="PF20128">
    <property type="entry name" value="DUF6518"/>
    <property type="match status" value="1"/>
</dbReference>
<feature type="transmembrane region" description="Helical" evidence="1">
    <location>
        <begin position="104"/>
        <end position="122"/>
    </location>
</feature>
<dbReference type="STRING" id="1891671.SAMN06295885_0118"/>
<feature type="transmembrane region" description="Helical" evidence="1">
    <location>
        <begin position="129"/>
        <end position="154"/>
    </location>
</feature>
<proteinExistence type="predicted"/>
<feature type="transmembrane region" description="Helical" evidence="1">
    <location>
        <begin position="73"/>
        <end position="92"/>
    </location>
</feature>
<evidence type="ECO:0000313" key="3">
    <source>
        <dbReference type="Proteomes" id="UP000193711"/>
    </source>
</evidence>
<dbReference type="RefSeq" id="WP_085474681.1">
    <property type="nucleotide sequence ID" value="NZ_FXBM01000001.1"/>
</dbReference>
<feature type="transmembrane region" description="Helical" evidence="1">
    <location>
        <begin position="160"/>
        <end position="178"/>
    </location>
</feature>
<keyword evidence="3" id="KW-1185">Reference proteome</keyword>
<keyword evidence="1" id="KW-0812">Transmembrane</keyword>
<feature type="transmembrane region" description="Helical" evidence="1">
    <location>
        <begin position="41"/>
        <end position="61"/>
    </location>
</feature>
<gene>
    <name evidence="2" type="ORF">SAMN06295885_0118</name>
</gene>
<sequence length="208" mass="21510">MPSAPARRPHAPHLLRGLVLAVVGGLVLGGLTSLLQSSLPFSVTAFANSSGGWSMLVFALVRLGGVRPVAGAVLGLLSFWFLLEGYDLVTAWRGFGYSPPFTDLFWLLAVPAGPILGAAAALTRHGSNAWRVLAVAPLSGVLSGEGVWALGAIAETTSPVYWWIEIVLGVGFLSLAVIRRRPRGLVVLGAVAVTAAAAAAFVAVYSLA</sequence>
<evidence type="ECO:0000313" key="2">
    <source>
        <dbReference type="EMBL" id="SMH28237.1"/>
    </source>
</evidence>
<protein>
    <submittedName>
        <fullName evidence="2">Uncharacterized protein</fullName>
    </submittedName>
</protein>
<reference evidence="3" key="1">
    <citation type="submission" date="2017-04" db="EMBL/GenBank/DDBJ databases">
        <authorList>
            <person name="Varghese N."/>
            <person name="Submissions S."/>
        </authorList>
    </citation>
    <scope>NUCLEOTIDE SEQUENCE [LARGE SCALE GENOMIC DNA]</scope>
    <source>
        <strain evidence="3">VKM Ac-2121</strain>
    </source>
</reference>
<organism evidence="2 3">
    <name type="scientific">Rathayibacter oskolensis</name>
    <dbReference type="NCBI Taxonomy" id="1891671"/>
    <lineage>
        <taxon>Bacteria</taxon>
        <taxon>Bacillati</taxon>
        <taxon>Actinomycetota</taxon>
        <taxon>Actinomycetes</taxon>
        <taxon>Micrococcales</taxon>
        <taxon>Microbacteriaceae</taxon>
        <taxon>Rathayibacter</taxon>
    </lineage>
</organism>